<keyword evidence="2" id="KW-1185">Reference proteome</keyword>
<dbReference type="PANTHER" id="PTHR36074">
    <property type="entry name" value="ISOPENTENYL-DIPHOSPHATE DELTA-ISOMERASE"/>
    <property type="match status" value="1"/>
</dbReference>
<protein>
    <submittedName>
        <fullName evidence="1">Uncharacterized protein</fullName>
    </submittedName>
</protein>
<comment type="caution">
    <text evidence="1">The sequence shown here is derived from an EMBL/GenBank/DDBJ whole genome shotgun (WGS) entry which is preliminary data.</text>
</comment>
<accession>A0A176WTN7</accession>
<dbReference type="Proteomes" id="UP000077202">
    <property type="component" value="Unassembled WGS sequence"/>
</dbReference>
<reference evidence="1" key="1">
    <citation type="submission" date="2016-03" db="EMBL/GenBank/DDBJ databases">
        <title>Mechanisms controlling the formation of the plant cell surface in tip-growing cells are functionally conserved among land plants.</title>
        <authorList>
            <person name="Honkanen S."/>
            <person name="Jones V.A."/>
            <person name="Morieri G."/>
            <person name="Champion C."/>
            <person name="Hetherington A.J."/>
            <person name="Kelly S."/>
            <person name="Saint-Marcoux D."/>
            <person name="Proust H."/>
            <person name="Prescott H."/>
            <person name="Dolan L."/>
        </authorList>
    </citation>
    <scope>NUCLEOTIDE SEQUENCE [LARGE SCALE GENOMIC DNA]</scope>
    <source>
        <tissue evidence="1">Whole gametophyte</tissue>
    </source>
</reference>
<dbReference type="EMBL" id="LVLJ01000036">
    <property type="protein sequence ID" value="OAE35913.1"/>
    <property type="molecule type" value="Genomic_DNA"/>
</dbReference>
<gene>
    <name evidence="1" type="ORF">AXG93_879s1030</name>
</gene>
<organism evidence="1 2">
    <name type="scientific">Marchantia polymorpha subsp. ruderalis</name>
    <dbReference type="NCBI Taxonomy" id="1480154"/>
    <lineage>
        <taxon>Eukaryota</taxon>
        <taxon>Viridiplantae</taxon>
        <taxon>Streptophyta</taxon>
        <taxon>Embryophyta</taxon>
        <taxon>Marchantiophyta</taxon>
        <taxon>Marchantiopsida</taxon>
        <taxon>Marchantiidae</taxon>
        <taxon>Marchantiales</taxon>
        <taxon>Marchantiaceae</taxon>
        <taxon>Marchantia</taxon>
    </lineage>
</organism>
<sequence length="428" mass="47788">MAGSGSGLALALDLLRTSATTTKSLHSFSSLSSLSAALAAAAAVTFLPSYPVYHSQFQSSEIFLSLNVSLSETFSSSVLLPQESVARGNLFTFYPDGALFTDGCMHEVFCTVNFYPTVFFRSAALIVMRFQFERPYCSVTFANKSEYHRDWTGQFVLCEEADDEEEPWSDSRWLPQWELKQEGAGKIYNVELKPLFSAFKPRALGATTVRACLVNFFSLLEAYIQPEDDDDEDVDRPPKMPVDPIVPMKRSITHILREVSVITTRRILERAAVHYTSRRMAWKLLKDVPKSAVRKAARDITRFELFFGVCKTTFRGHALGVLANWVVQLVLDIYRYIRASFPTKKEEGRKQIAQDNNKDFNRLIRKTAGNTLKIGASLVLASVGAGLGTILIKPSTGTWIGCAAGDLAGPYLIGMWLDVWIFYGTFTP</sequence>
<proteinExistence type="predicted"/>
<evidence type="ECO:0000313" key="2">
    <source>
        <dbReference type="Proteomes" id="UP000077202"/>
    </source>
</evidence>
<dbReference type="AlphaFoldDB" id="A0A176WTN7"/>
<dbReference type="PANTHER" id="PTHR36074:SF1">
    <property type="entry name" value="ISOPENTENYL-DIPHOSPHATE DELTA-ISOMERASE"/>
    <property type="match status" value="1"/>
</dbReference>
<evidence type="ECO:0000313" key="1">
    <source>
        <dbReference type="EMBL" id="OAE35913.1"/>
    </source>
</evidence>
<name>A0A176WTN7_MARPO</name>